<reference evidence="1 2" key="1">
    <citation type="submission" date="2019-12" db="EMBL/GenBank/DDBJ databases">
        <authorList>
            <person name="Li M."/>
        </authorList>
    </citation>
    <scope>NUCLEOTIDE SEQUENCE [LARGE SCALE GENOMIC DNA]</scope>
    <source>
        <strain evidence="1 2">GBMRC 2046</strain>
    </source>
</reference>
<dbReference type="AlphaFoldDB" id="A0A7X3LUT8"/>
<keyword evidence="2" id="KW-1185">Reference proteome</keyword>
<evidence type="ECO:0000313" key="2">
    <source>
        <dbReference type="Proteomes" id="UP000433101"/>
    </source>
</evidence>
<protein>
    <submittedName>
        <fullName evidence="1">Uncharacterized protein</fullName>
    </submittedName>
</protein>
<dbReference type="EMBL" id="WUMV01000003">
    <property type="protein sequence ID" value="MXN65526.1"/>
    <property type="molecule type" value="Genomic_DNA"/>
</dbReference>
<dbReference type="RefSeq" id="WP_160775699.1">
    <property type="nucleotide sequence ID" value="NZ_WUMV01000003.1"/>
</dbReference>
<comment type="caution">
    <text evidence="1">The sequence shown here is derived from an EMBL/GenBank/DDBJ whole genome shotgun (WGS) entry which is preliminary data.</text>
</comment>
<proteinExistence type="predicted"/>
<organism evidence="1 2">
    <name type="scientific">Stappia sediminis</name>
    <dbReference type="NCBI Taxonomy" id="2692190"/>
    <lineage>
        <taxon>Bacteria</taxon>
        <taxon>Pseudomonadati</taxon>
        <taxon>Pseudomonadota</taxon>
        <taxon>Alphaproteobacteria</taxon>
        <taxon>Hyphomicrobiales</taxon>
        <taxon>Stappiaceae</taxon>
        <taxon>Stappia</taxon>
    </lineage>
</organism>
<accession>A0A7X3LUT8</accession>
<evidence type="ECO:0000313" key="1">
    <source>
        <dbReference type="EMBL" id="MXN65526.1"/>
    </source>
</evidence>
<name>A0A7X3LUT8_9HYPH</name>
<sequence length="61" mass="7109">MGLLSGTPWSLALLFGNAFKQASQNALEEVTDRRVLDELHELMEADRRYDRLSEPVYSRRR</sequence>
<gene>
    <name evidence="1" type="ORF">GR183_11495</name>
</gene>
<dbReference type="Proteomes" id="UP000433101">
    <property type="component" value="Unassembled WGS sequence"/>
</dbReference>